<name>A0A5B6VGM8_9ROSI</name>
<dbReference type="Proteomes" id="UP000325315">
    <property type="component" value="Unassembled WGS sequence"/>
</dbReference>
<evidence type="ECO:0000256" key="1">
    <source>
        <dbReference type="SAM" id="MobiDB-lite"/>
    </source>
</evidence>
<feature type="compositionally biased region" description="Pro residues" evidence="1">
    <location>
        <begin position="91"/>
        <end position="100"/>
    </location>
</feature>
<dbReference type="GO" id="GO:0032259">
    <property type="term" value="P:methylation"/>
    <property type="evidence" value="ECO:0007669"/>
    <property type="project" value="UniProtKB-KW"/>
</dbReference>
<evidence type="ECO:0000313" key="3">
    <source>
        <dbReference type="Proteomes" id="UP000325315"/>
    </source>
</evidence>
<keyword evidence="2" id="KW-0808">Transferase</keyword>
<dbReference type="OrthoDB" id="498786at2759"/>
<comment type="caution">
    <text evidence="2">The sequence shown here is derived from an EMBL/GenBank/DDBJ whole genome shotgun (WGS) entry which is preliminary data.</text>
</comment>
<organism evidence="2 3">
    <name type="scientific">Gossypium australe</name>
    <dbReference type="NCBI Taxonomy" id="47621"/>
    <lineage>
        <taxon>Eukaryota</taxon>
        <taxon>Viridiplantae</taxon>
        <taxon>Streptophyta</taxon>
        <taxon>Embryophyta</taxon>
        <taxon>Tracheophyta</taxon>
        <taxon>Spermatophyta</taxon>
        <taxon>Magnoliopsida</taxon>
        <taxon>eudicotyledons</taxon>
        <taxon>Gunneridae</taxon>
        <taxon>Pentapetalae</taxon>
        <taxon>rosids</taxon>
        <taxon>malvids</taxon>
        <taxon>Malvales</taxon>
        <taxon>Malvaceae</taxon>
        <taxon>Malvoideae</taxon>
        <taxon>Gossypium</taxon>
    </lineage>
</organism>
<sequence>MASSICLSVSPPSNTLAPPSTSTSRGCRCCSVVSVSKCHKPTRRKRQQVICMAPEEEKLTRRNPLDFPIEWERPKPGRRPDIFPQFSPMKTPLPAPMPCDPPEEDEEEEEDPEKEQEPENPEKHVGGAVISCRQIEPPTHTRQCDAYT</sequence>
<keyword evidence="2" id="KW-0489">Methyltransferase</keyword>
<accession>A0A5B6VGM8</accession>
<feature type="compositionally biased region" description="Polar residues" evidence="1">
    <location>
        <begin position="1"/>
        <end position="19"/>
    </location>
</feature>
<evidence type="ECO:0000313" key="2">
    <source>
        <dbReference type="EMBL" id="KAA3468315.1"/>
    </source>
</evidence>
<feature type="region of interest" description="Disordered" evidence="1">
    <location>
        <begin position="67"/>
        <end position="148"/>
    </location>
</feature>
<protein>
    <submittedName>
        <fullName evidence="2">Lysine-specific demethylase 2A-like</fullName>
    </submittedName>
</protein>
<dbReference type="PANTHER" id="PTHR35713">
    <property type="entry name" value="ARGININE/SERINE-RICH-LIKE SPLICING FACTOR"/>
    <property type="match status" value="1"/>
</dbReference>
<proteinExistence type="predicted"/>
<reference evidence="3" key="1">
    <citation type="journal article" date="2019" name="Plant Biotechnol. J.">
        <title>Genome sequencing of the Australian wild diploid species Gossypium australe highlights disease resistance and delayed gland morphogenesis.</title>
        <authorList>
            <person name="Cai Y."/>
            <person name="Cai X."/>
            <person name="Wang Q."/>
            <person name="Wang P."/>
            <person name="Zhang Y."/>
            <person name="Cai C."/>
            <person name="Xu Y."/>
            <person name="Wang K."/>
            <person name="Zhou Z."/>
            <person name="Wang C."/>
            <person name="Geng S."/>
            <person name="Li B."/>
            <person name="Dong Q."/>
            <person name="Hou Y."/>
            <person name="Wang H."/>
            <person name="Ai P."/>
            <person name="Liu Z."/>
            <person name="Yi F."/>
            <person name="Sun M."/>
            <person name="An G."/>
            <person name="Cheng J."/>
            <person name="Zhang Y."/>
            <person name="Shi Q."/>
            <person name="Xie Y."/>
            <person name="Shi X."/>
            <person name="Chang Y."/>
            <person name="Huang F."/>
            <person name="Chen Y."/>
            <person name="Hong S."/>
            <person name="Mi L."/>
            <person name="Sun Q."/>
            <person name="Zhang L."/>
            <person name="Zhou B."/>
            <person name="Peng R."/>
            <person name="Zhang X."/>
            <person name="Liu F."/>
        </authorList>
    </citation>
    <scope>NUCLEOTIDE SEQUENCE [LARGE SCALE GENOMIC DNA]</scope>
    <source>
        <strain evidence="3">cv. PA1801</strain>
    </source>
</reference>
<dbReference type="EMBL" id="SMMG02000006">
    <property type="protein sequence ID" value="KAA3468315.1"/>
    <property type="molecule type" value="Genomic_DNA"/>
</dbReference>
<feature type="compositionally biased region" description="Basic and acidic residues" evidence="1">
    <location>
        <begin position="115"/>
        <end position="125"/>
    </location>
</feature>
<dbReference type="GO" id="GO:0008168">
    <property type="term" value="F:methyltransferase activity"/>
    <property type="evidence" value="ECO:0007669"/>
    <property type="project" value="UniProtKB-KW"/>
</dbReference>
<dbReference type="PANTHER" id="PTHR35713:SF1">
    <property type="entry name" value="ARGININE_SERINE-RICH-LIKE SPLICING FACTOR"/>
    <property type="match status" value="1"/>
</dbReference>
<dbReference type="AlphaFoldDB" id="A0A5B6VGM8"/>
<gene>
    <name evidence="2" type="ORF">EPI10_014219</name>
</gene>
<feature type="compositionally biased region" description="Acidic residues" evidence="1">
    <location>
        <begin position="101"/>
        <end position="114"/>
    </location>
</feature>
<feature type="region of interest" description="Disordered" evidence="1">
    <location>
        <begin position="1"/>
        <end position="25"/>
    </location>
</feature>
<feature type="compositionally biased region" description="Basic and acidic residues" evidence="1">
    <location>
        <begin position="67"/>
        <end position="81"/>
    </location>
</feature>
<keyword evidence="3" id="KW-1185">Reference proteome</keyword>